<keyword evidence="5 7" id="KW-0450">Lipoyl</keyword>
<dbReference type="CDD" id="cd06849">
    <property type="entry name" value="lipoyl_domain"/>
    <property type="match status" value="1"/>
</dbReference>
<gene>
    <name evidence="11" type="ORF">CGK74_15840</name>
</gene>
<dbReference type="InterPro" id="IPR001078">
    <property type="entry name" value="2-oxoacid_DH_actylTfrase"/>
</dbReference>
<dbReference type="InterPro" id="IPR050743">
    <property type="entry name" value="2-oxoacid_DH_E2_comp"/>
</dbReference>
<reference evidence="11 12" key="1">
    <citation type="submission" date="2017-07" db="EMBL/GenBank/DDBJ databases">
        <title>Thauera sp. KNDSS-Mac4 genome sequence and assembly.</title>
        <authorList>
            <person name="Mayilraj S."/>
        </authorList>
    </citation>
    <scope>NUCLEOTIDE SEQUENCE [LARGE SCALE GENOMIC DNA]</scope>
    <source>
        <strain evidence="11 12">KNDSS-Mac4</strain>
    </source>
</reference>
<comment type="similarity">
    <text evidence="2 7">Belongs to the 2-oxoacid dehydrogenase family.</text>
</comment>
<dbReference type="OrthoDB" id="2086224at2"/>
<evidence type="ECO:0000259" key="10">
    <source>
        <dbReference type="PROSITE" id="PS51826"/>
    </source>
</evidence>
<comment type="caution">
    <text evidence="11">The sequence shown here is derived from an EMBL/GenBank/DDBJ whole genome shotgun (WGS) entry which is preliminary data.</text>
</comment>
<evidence type="ECO:0000256" key="3">
    <source>
        <dbReference type="ARBA" id="ARBA00011484"/>
    </source>
</evidence>
<comment type="cofactor">
    <cofactor evidence="1 7">
        <name>(R)-lipoate</name>
        <dbReference type="ChEBI" id="CHEBI:83088"/>
    </cofactor>
</comment>
<dbReference type="SUPFAM" id="SSF47005">
    <property type="entry name" value="Peripheral subunit-binding domain of 2-oxo acid dehydrogenase complex"/>
    <property type="match status" value="1"/>
</dbReference>
<dbReference type="AlphaFoldDB" id="A0A235EW80"/>
<feature type="region of interest" description="Disordered" evidence="8">
    <location>
        <begin position="82"/>
        <end position="105"/>
    </location>
</feature>
<evidence type="ECO:0000259" key="9">
    <source>
        <dbReference type="PROSITE" id="PS50968"/>
    </source>
</evidence>
<feature type="domain" description="Lipoyl-binding" evidence="9">
    <location>
        <begin position="1"/>
        <end position="76"/>
    </location>
</feature>
<dbReference type="InterPro" id="IPR011053">
    <property type="entry name" value="Single_hybrid_motif"/>
</dbReference>
<dbReference type="Gene3D" id="3.30.559.10">
    <property type="entry name" value="Chloramphenicol acetyltransferase-like domain"/>
    <property type="match status" value="1"/>
</dbReference>
<dbReference type="InterPro" id="IPR023213">
    <property type="entry name" value="CAT-like_dom_sf"/>
</dbReference>
<dbReference type="GO" id="GO:0031405">
    <property type="term" value="F:lipoic acid binding"/>
    <property type="evidence" value="ECO:0007669"/>
    <property type="project" value="TreeGrafter"/>
</dbReference>
<evidence type="ECO:0000256" key="1">
    <source>
        <dbReference type="ARBA" id="ARBA00001938"/>
    </source>
</evidence>
<evidence type="ECO:0000313" key="11">
    <source>
        <dbReference type="EMBL" id="OYD52817.1"/>
    </source>
</evidence>
<keyword evidence="6 7" id="KW-0012">Acyltransferase</keyword>
<keyword evidence="4 7" id="KW-0808">Transferase</keyword>
<dbReference type="GO" id="GO:0005737">
    <property type="term" value="C:cytoplasm"/>
    <property type="evidence" value="ECO:0007669"/>
    <property type="project" value="TreeGrafter"/>
</dbReference>
<dbReference type="PROSITE" id="PS50968">
    <property type="entry name" value="BIOTINYL_LIPOYL"/>
    <property type="match status" value="1"/>
</dbReference>
<dbReference type="InterPro" id="IPR004167">
    <property type="entry name" value="PSBD"/>
</dbReference>
<dbReference type="Pfam" id="PF00198">
    <property type="entry name" value="2-oxoacid_dh"/>
    <property type="match status" value="1"/>
</dbReference>
<dbReference type="Gene3D" id="4.10.320.10">
    <property type="entry name" value="E3-binding domain"/>
    <property type="match status" value="1"/>
</dbReference>
<dbReference type="SUPFAM" id="SSF51230">
    <property type="entry name" value="Single hybrid motif"/>
    <property type="match status" value="1"/>
</dbReference>
<evidence type="ECO:0000256" key="6">
    <source>
        <dbReference type="ARBA" id="ARBA00023315"/>
    </source>
</evidence>
<protein>
    <recommendedName>
        <fullName evidence="7">Dihydrolipoamide acetyltransferase component of pyruvate dehydrogenase complex</fullName>
        <ecNumber evidence="7">2.3.1.-</ecNumber>
    </recommendedName>
</protein>
<dbReference type="Proteomes" id="UP000215181">
    <property type="component" value="Unassembled WGS sequence"/>
</dbReference>
<dbReference type="EMBL" id="NOIH01000026">
    <property type="protein sequence ID" value="OYD52817.1"/>
    <property type="molecule type" value="Genomic_DNA"/>
</dbReference>
<dbReference type="Gene3D" id="2.40.50.100">
    <property type="match status" value="1"/>
</dbReference>
<dbReference type="Pfam" id="PF00364">
    <property type="entry name" value="Biotin_lipoyl"/>
    <property type="match status" value="1"/>
</dbReference>
<sequence>MFEFKLPSLGADMDEGKLLEWHVKPGDKVKKGQVVAVVDTSKAAVDVEIWQDGTVFELLVEPGTRLPVGSVMATLLEDGESAPARKPVTLQGARKGEARRKAPPPEVAAEAVGVRQAAELAPPGRPRVSPAARKRADELGRDIARIAGSGPGGVVTLADVERAVVVPTAAAAAATPAAAATRQAEMRRTIAAAMSRSKREIPHYYLFETIPLARASEWLAGVNADRPITERILMAALLLKAVAITLKGFPALNGFYRNERFEPADAVHAGVAISLRGGGLVAPALHDVDSKTLPVLMHELSDLVRRTRAGSLRSSEMSDPTITVTNLGEQGVEAVMGVIYPPQVALVGFGRVASRPVVDEVSGELRVLPAVTASLAADHRVSDGHRGALFLGALRELLQHPEDF</sequence>
<dbReference type="EC" id="2.3.1.-" evidence="7"/>
<evidence type="ECO:0000256" key="8">
    <source>
        <dbReference type="SAM" id="MobiDB-lite"/>
    </source>
</evidence>
<evidence type="ECO:0000313" key="12">
    <source>
        <dbReference type="Proteomes" id="UP000215181"/>
    </source>
</evidence>
<accession>A0A235EW80</accession>
<dbReference type="InterPro" id="IPR036625">
    <property type="entry name" value="E3-bd_dom_sf"/>
</dbReference>
<dbReference type="PANTHER" id="PTHR43178">
    <property type="entry name" value="DIHYDROLIPOAMIDE ACETYLTRANSFERASE COMPONENT OF PYRUVATE DEHYDROGENASE COMPLEX"/>
    <property type="match status" value="1"/>
</dbReference>
<keyword evidence="12" id="KW-1185">Reference proteome</keyword>
<evidence type="ECO:0000256" key="7">
    <source>
        <dbReference type="RuleBase" id="RU003423"/>
    </source>
</evidence>
<proteinExistence type="inferred from homology"/>
<dbReference type="PROSITE" id="PS51826">
    <property type="entry name" value="PSBD"/>
    <property type="match status" value="1"/>
</dbReference>
<feature type="domain" description="Peripheral subunit-binding (PSBD)" evidence="10">
    <location>
        <begin position="127"/>
        <end position="164"/>
    </location>
</feature>
<dbReference type="RefSeq" id="WP_094269390.1">
    <property type="nucleotide sequence ID" value="NZ_NOIH01000026.1"/>
</dbReference>
<evidence type="ECO:0000256" key="4">
    <source>
        <dbReference type="ARBA" id="ARBA00022679"/>
    </source>
</evidence>
<dbReference type="PANTHER" id="PTHR43178:SF5">
    <property type="entry name" value="LIPOAMIDE ACYLTRANSFERASE COMPONENT OF BRANCHED-CHAIN ALPHA-KETO ACID DEHYDROGENASE COMPLEX, MITOCHONDRIAL"/>
    <property type="match status" value="1"/>
</dbReference>
<dbReference type="Pfam" id="PF02817">
    <property type="entry name" value="E3_binding"/>
    <property type="match status" value="1"/>
</dbReference>
<dbReference type="GO" id="GO:0016407">
    <property type="term" value="F:acetyltransferase activity"/>
    <property type="evidence" value="ECO:0007669"/>
    <property type="project" value="TreeGrafter"/>
</dbReference>
<evidence type="ECO:0000256" key="5">
    <source>
        <dbReference type="ARBA" id="ARBA00022823"/>
    </source>
</evidence>
<evidence type="ECO:0000256" key="2">
    <source>
        <dbReference type="ARBA" id="ARBA00007317"/>
    </source>
</evidence>
<dbReference type="SUPFAM" id="SSF52777">
    <property type="entry name" value="CoA-dependent acyltransferases"/>
    <property type="match status" value="1"/>
</dbReference>
<comment type="subunit">
    <text evidence="3">Forms a 24-polypeptide structural core with octahedral symmetry.</text>
</comment>
<organism evidence="11 12">
    <name type="scientific">Thauera propionica</name>
    <dbReference type="NCBI Taxonomy" id="2019431"/>
    <lineage>
        <taxon>Bacteria</taxon>
        <taxon>Pseudomonadati</taxon>
        <taxon>Pseudomonadota</taxon>
        <taxon>Betaproteobacteria</taxon>
        <taxon>Rhodocyclales</taxon>
        <taxon>Zoogloeaceae</taxon>
        <taxon>Thauera</taxon>
    </lineage>
</organism>
<dbReference type="InterPro" id="IPR000089">
    <property type="entry name" value="Biotin_lipoyl"/>
</dbReference>
<name>A0A235EW80_9RHOO</name>